<dbReference type="Proteomes" id="UP000295146">
    <property type="component" value="Unassembled WGS sequence"/>
</dbReference>
<comment type="caution">
    <text evidence="1">The sequence shown here is derived from an EMBL/GenBank/DDBJ whole genome shotgun (WGS) entry which is preliminary data.</text>
</comment>
<organism evidence="1 2">
    <name type="scientific">Kribbella pratensis</name>
    <dbReference type="NCBI Taxonomy" id="2512112"/>
    <lineage>
        <taxon>Bacteria</taxon>
        <taxon>Bacillati</taxon>
        <taxon>Actinomycetota</taxon>
        <taxon>Actinomycetes</taxon>
        <taxon>Propionibacteriales</taxon>
        <taxon>Kribbellaceae</taxon>
        <taxon>Kribbella</taxon>
    </lineage>
</organism>
<gene>
    <name evidence="1" type="ORF">EV653_4436</name>
</gene>
<dbReference type="AlphaFoldDB" id="A0A4R8CA60"/>
<reference evidence="1 2" key="1">
    <citation type="submission" date="2019-03" db="EMBL/GenBank/DDBJ databases">
        <title>Genomic Encyclopedia of Type Strains, Phase III (KMG-III): the genomes of soil and plant-associated and newly described type strains.</title>
        <authorList>
            <person name="Whitman W."/>
        </authorList>
    </citation>
    <scope>NUCLEOTIDE SEQUENCE [LARGE SCALE GENOMIC DNA]</scope>
    <source>
        <strain evidence="1 2">VKM Ac-2573</strain>
    </source>
</reference>
<accession>A0A4R8CA60</accession>
<proteinExistence type="predicted"/>
<evidence type="ECO:0000313" key="1">
    <source>
        <dbReference type="EMBL" id="TDW70393.1"/>
    </source>
</evidence>
<dbReference type="OrthoDB" id="4044896at2"/>
<name>A0A4R8CA60_9ACTN</name>
<protein>
    <submittedName>
        <fullName evidence="1">Uncharacterized protein</fullName>
    </submittedName>
</protein>
<evidence type="ECO:0000313" key="2">
    <source>
        <dbReference type="Proteomes" id="UP000295146"/>
    </source>
</evidence>
<dbReference type="EMBL" id="SODP01000002">
    <property type="protein sequence ID" value="TDW70393.1"/>
    <property type="molecule type" value="Genomic_DNA"/>
</dbReference>
<dbReference type="RefSeq" id="WP_134105586.1">
    <property type="nucleotide sequence ID" value="NZ_SODP01000002.1"/>
</dbReference>
<sequence length="277" mass="30168">MGTGIVHFAEYRAFEVQRQQASNAMMGLLAGAELASHQLQLTEGSDTLLPEVFPRVPHIRRFNLRTEAARSILQSADTHLGAMSVPYALALHEDFLKTCVGLLIRDGRAPSSAGSAVRAQLHDGIETATGETFDADSIIQIDTIRLMRNATIHSGGRAHQALVDKVAQWTPTAEAGWVRIAKKSLAAIAVGDRVDFGHPELILTLAVTKSLGRQANSLSRTLWAQLVIEDVLAEEPGNLNRHQLERKAAGKARRHYASLKLTDYELTAAMRVVLANT</sequence>
<keyword evidence="2" id="KW-1185">Reference proteome</keyword>